<proteinExistence type="predicted"/>
<evidence type="ECO:0000313" key="2">
    <source>
        <dbReference type="Proteomes" id="UP001148299"/>
    </source>
</evidence>
<evidence type="ECO:0000313" key="1">
    <source>
        <dbReference type="EMBL" id="KAJ5350224.1"/>
    </source>
</evidence>
<reference evidence="1" key="1">
    <citation type="submission" date="2022-12" db="EMBL/GenBank/DDBJ databases">
        <authorList>
            <person name="Petersen C."/>
        </authorList>
    </citation>
    <scope>NUCLEOTIDE SEQUENCE</scope>
    <source>
        <strain evidence="1">IBT 35675</strain>
    </source>
</reference>
<comment type="caution">
    <text evidence="1">The sequence shown here is derived from an EMBL/GenBank/DDBJ whole genome shotgun (WGS) entry which is preliminary data.</text>
</comment>
<dbReference type="Proteomes" id="UP001148299">
    <property type="component" value="Unassembled WGS sequence"/>
</dbReference>
<dbReference type="EMBL" id="JAPZBR010000006">
    <property type="protein sequence ID" value="KAJ5350224.1"/>
    <property type="molecule type" value="Genomic_DNA"/>
</dbReference>
<dbReference type="AlphaFoldDB" id="A0A9W9R141"/>
<accession>A0A9W9R141</accession>
<organism evidence="1 2">
    <name type="scientific">Penicillium brevicompactum</name>
    <dbReference type="NCBI Taxonomy" id="5074"/>
    <lineage>
        <taxon>Eukaryota</taxon>
        <taxon>Fungi</taxon>
        <taxon>Dikarya</taxon>
        <taxon>Ascomycota</taxon>
        <taxon>Pezizomycotina</taxon>
        <taxon>Eurotiomycetes</taxon>
        <taxon>Eurotiomycetidae</taxon>
        <taxon>Eurotiales</taxon>
        <taxon>Aspergillaceae</taxon>
        <taxon>Penicillium</taxon>
    </lineage>
</organism>
<keyword evidence="2" id="KW-1185">Reference proteome</keyword>
<protein>
    <submittedName>
        <fullName evidence="1">Uncharacterized protein</fullName>
    </submittedName>
</protein>
<name>A0A9W9R141_PENBR</name>
<gene>
    <name evidence="1" type="ORF">N7541_007951</name>
</gene>
<reference evidence="1" key="2">
    <citation type="journal article" date="2023" name="IMA Fungus">
        <title>Comparative genomic study of the Penicillium genus elucidates a diverse pangenome and 15 lateral gene transfer events.</title>
        <authorList>
            <person name="Petersen C."/>
            <person name="Sorensen T."/>
            <person name="Nielsen M.R."/>
            <person name="Sondergaard T.E."/>
            <person name="Sorensen J.L."/>
            <person name="Fitzpatrick D.A."/>
            <person name="Frisvad J.C."/>
            <person name="Nielsen K.L."/>
        </authorList>
    </citation>
    <scope>NUCLEOTIDE SEQUENCE</scope>
    <source>
        <strain evidence="1">IBT 35675</strain>
    </source>
</reference>
<sequence length="158" mass="18178">MLELSVSSQNLLNFYHNAVEGSDPVRWKVLTDPLLPVMTRPILLVPGCWDREDLFSLRNSLVAIVARWNDMGHGEIPCPVNFGEEELLQHQDGMNMLEGISEILQQLQDDEVIPLGGMVLPEVYQRAVELSNFFKHEFVRLAENEQQRELHAKVWPYP</sequence>